<reference evidence="9" key="1">
    <citation type="submission" date="2019-10" db="EMBL/GenBank/DDBJ databases">
        <authorList>
            <consortium name="DOE Joint Genome Institute"/>
            <person name="Kuo A."/>
            <person name="Miyauchi S."/>
            <person name="Kiss E."/>
            <person name="Drula E."/>
            <person name="Kohler A."/>
            <person name="Sanchez-Garcia M."/>
            <person name="Andreopoulos B."/>
            <person name="Barry K.W."/>
            <person name="Bonito G."/>
            <person name="Buee M."/>
            <person name="Carver A."/>
            <person name="Chen C."/>
            <person name="Cichocki N."/>
            <person name="Clum A."/>
            <person name="Culley D."/>
            <person name="Crous P.W."/>
            <person name="Fauchery L."/>
            <person name="Girlanda M."/>
            <person name="Hayes R."/>
            <person name="Keri Z."/>
            <person name="LaButti K."/>
            <person name="Lipzen A."/>
            <person name="Lombard V."/>
            <person name="Magnuson J."/>
            <person name="Maillard F."/>
            <person name="Morin E."/>
            <person name="Murat C."/>
            <person name="Nolan M."/>
            <person name="Ohm R."/>
            <person name="Pangilinan J."/>
            <person name="Pereira M."/>
            <person name="Perotto S."/>
            <person name="Peter M."/>
            <person name="Riley R."/>
            <person name="Sitrit Y."/>
            <person name="Stielow B."/>
            <person name="Szollosi G."/>
            <person name="Zifcakova L."/>
            <person name="Stursova M."/>
            <person name="Spatafora J.W."/>
            <person name="Tedersoo L."/>
            <person name="Vaario L.-M."/>
            <person name="Yamada A."/>
            <person name="Yan M."/>
            <person name="Wang P."/>
            <person name="Xu J."/>
            <person name="Bruns T."/>
            <person name="Baldrian P."/>
            <person name="Vilgalys R."/>
            <person name="Henrissat B."/>
            <person name="Grigoriev I.V."/>
            <person name="Hibbett D."/>
            <person name="Nagy L.G."/>
            <person name="Martin F.M."/>
        </authorList>
    </citation>
    <scope>NUCLEOTIDE SEQUENCE</scope>
    <source>
        <strain evidence="9">Prilba</strain>
    </source>
</reference>
<dbReference type="InterPro" id="IPR050656">
    <property type="entry name" value="PINX1"/>
</dbReference>
<keyword evidence="2" id="KW-0690">Ribosome biogenesis</keyword>
<feature type="compositionally biased region" description="Low complexity" evidence="7">
    <location>
        <begin position="254"/>
        <end position="266"/>
    </location>
</feature>
<dbReference type="PANTHER" id="PTHR23149:SF31">
    <property type="entry name" value="PROTEIN PXR1"/>
    <property type="match status" value="1"/>
</dbReference>
<dbReference type="Pfam" id="PF01585">
    <property type="entry name" value="G-patch"/>
    <property type="match status" value="1"/>
</dbReference>
<comment type="caution">
    <text evidence="9">The sequence shown here is derived from an EMBL/GenBank/DDBJ whole genome shotgun (WGS) entry which is preliminary data.</text>
</comment>
<feature type="region of interest" description="Disordered" evidence="7">
    <location>
        <begin position="254"/>
        <end position="468"/>
    </location>
</feature>
<evidence type="ECO:0000256" key="6">
    <source>
        <dbReference type="ARBA" id="ARBA00041961"/>
    </source>
</evidence>
<dbReference type="GO" id="GO:0006364">
    <property type="term" value="P:rRNA processing"/>
    <property type="evidence" value="ECO:0007669"/>
    <property type="project" value="UniProtKB-KW"/>
</dbReference>
<dbReference type="GO" id="GO:0005730">
    <property type="term" value="C:nucleolus"/>
    <property type="evidence" value="ECO:0007669"/>
    <property type="project" value="UniProtKB-SubCell"/>
</dbReference>
<dbReference type="GO" id="GO:0003676">
    <property type="term" value="F:nucleic acid binding"/>
    <property type="evidence" value="ECO:0007669"/>
    <property type="project" value="InterPro"/>
</dbReference>
<name>A0A9P5TBP7_9AGAM</name>
<feature type="compositionally biased region" description="Low complexity" evidence="7">
    <location>
        <begin position="319"/>
        <end position="332"/>
    </location>
</feature>
<proteinExistence type="inferred from homology"/>
<comment type="similarity">
    <text evidence="5">Belongs to the PINX1 family.</text>
</comment>
<dbReference type="AlphaFoldDB" id="A0A9P5TBP7"/>
<feature type="compositionally biased region" description="Basic residues" evidence="7">
    <location>
        <begin position="134"/>
        <end position="144"/>
    </location>
</feature>
<evidence type="ECO:0000256" key="1">
    <source>
        <dbReference type="ARBA" id="ARBA00004604"/>
    </source>
</evidence>
<keyword evidence="4" id="KW-0539">Nucleus</keyword>
<sequence length="468" mass="50216">MGLSGRKVKQRIGKDPRNLSWADDASRFGQAYLEKFGWDASKGLGASGEGRTNAIKASQKLDMLGIGMRHQNGVDGSIAWRQNRDFEDLLRRLNGGTETEAGTTNASFHNARESESESKDDDGNEEQEGVMTKKEKKKKKKKRKASEGEEGELEDLDNDRKERKKKRKKSSKDGHANAMPGSVESESVPRPPREAPPADESGSAPMASATSTAITVNAPVPVRAPPRTHRARFIAAKRMAASNSTALAEILGIPSSSSSSAVASPAPVVPAPAPASTTATTTEAQDSLQKLTTSSQSVGDYFKAKLGAKAHRERQAPRSTLAAVVAATAPPDSARDDDDDGRAGLGLGRGPPRGPPQDSWDEEPVRGGIGASSSRLVTMFMPGQPTIEAREDITTTAGVELAATHDATDHDDGSRKSEKRRAKEQRRREKEERRRKRAEAGQVDRGTVDVPVDEEPAAGAKKKHREPA</sequence>
<feature type="compositionally biased region" description="Acidic residues" evidence="7">
    <location>
        <begin position="118"/>
        <end position="128"/>
    </location>
</feature>
<evidence type="ECO:0000259" key="8">
    <source>
        <dbReference type="PROSITE" id="PS50174"/>
    </source>
</evidence>
<feature type="domain" description="G-patch" evidence="8">
    <location>
        <begin position="25"/>
        <end position="71"/>
    </location>
</feature>
<dbReference type="PROSITE" id="PS50174">
    <property type="entry name" value="G_PATCH"/>
    <property type="match status" value="1"/>
</dbReference>
<evidence type="ECO:0000256" key="3">
    <source>
        <dbReference type="ARBA" id="ARBA00022552"/>
    </source>
</evidence>
<dbReference type="EMBL" id="WHVB01000004">
    <property type="protein sequence ID" value="KAF8483337.1"/>
    <property type="molecule type" value="Genomic_DNA"/>
</dbReference>
<feature type="region of interest" description="Disordered" evidence="7">
    <location>
        <begin position="91"/>
        <end position="226"/>
    </location>
</feature>
<evidence type="ECO:0000256" key="4">
    <source>
        <dbReference type="ARBA" id="ARBA00023242"/>
    </source>
</evidence>
<comment type="subcellular location">
    <subcellularLocation>
        <location evidence="1">Nucleus</location>
        <location evidence="1">Nucleolus</location>
    </subcellularLocation>
</comment>
<keyword evidence="10" id="KW-1185">Reference proteome</keyword>
<feature type="compositionally biased region" description="Acidic residues" evidence="7">
    <location>
        <begin position="148"/>
        <end position="157"/>
    </location>
</feature>
<dbReference type="PANTHER" id="PTHR23149">
    <property type="entry name" value="G PATCH DOMAIN CONTAINING PROTEIN"/>
    <property type="match status" value="1"/>
</dbReference>
<evidence type="ECO:0000313" key="10">
    <source>
        <dbReference type="Proteomes" id="UP000759537"/>
    </source>
</evidence>
<feature type="compositionally biased region" description="Polar residues" evidence="7">
    <location>
        <begin position="283"/>
        <end position="298"/>
    </location>
</feature>
<feature type="compositionally biased region" description="Basic and acidic residues" evidence="7">
    <location>
        <begin position="406"/>
        <end position="416"/>
    </location>
</feature>
<evidence type="ECO:0000256" key="2">
    <source>
        <dbReference type="ARBA" id="ARBA00022517"/>
    </source>
</evidence>
<dbReference type="SMART" id="SM00443">
    <property type="entry name" value="G_patch"/>
    <property type="match status" value="1"/>
</dbReference>
<dbReference type="Proteomes" id="UP000759537">
    <property type="component" value="Unassembled WGS sequence"/>
</dbReference>
<accession>A0A9P5TBP7</accession>
<dbReference type="InterPro" id="IPR000467">
    <property type="entry name" value="G_patch_dom"/>
</dbReference>
<gene>
    <name evidence="9" type="ORF">DFH94DRAFT_720989</name>
</gene>
<keyword evidence="3" id="KW-0698">rRNA processing</keyword>
<evidence type="ECO:0000256" key="5">
    <source>
        <dbReference type="ARBA" id="ARBA00038007"/>
    </source>
</evidence>
<protein>
    <recommendedName>
        <fullName evidence="6">PinX1-related protein 1</fullName>
    </recommendedName>
</protein>
<feature type="compositionally biased region" description="Low complexity" evidence="7">
    <location>
        <begin position="94"/>
        <end position="106"/>
    </location>
</feature>
<reference evidence="9" key="2">
    <citation type="journal article" date="2020" name="Nat. Commun.">
        <title>Large-scale genome sequencing of mycorrhizal fungi provides insights into the early evolution of symbiotic traits.</title>
        <authorList>
            <person name="Miyauchi S."/>
            <person name="Kiss E."/>
            <person name="Kuo A."/>
            <person name="Drula E."/>
            <person name="Kohler A."/>
            <person name="Sanchez-Garcia M."/>
            <person name="Morin E."/>
            <person name="Andreopoulos B."/>
            <person name="Barry K.W."/>
            <person name="Bonito G."/>
            <person name="Buee M."/>
            <person name="Carver A."/>
            <person name="Chen C."/>
            <person name="Cichocki N."/>
            <person name="Clum A."/>
            <person name="Culley D."/>
            <person name="Crous P.W."/>
            <person name="Fauchery L."/>
            <person name="Girlanda M."/>
            <person name="Hayes R.D."/>
            <person name="Keri Z."/>
            <person name="LaButti K."/>
            <person name="Lipzen A."/>
            <person name="Lombard V."/>
            <person name="Magnuson J."/>
            <person name="Maillard F."/>
            <person name="Murat C."/>
            <person name="Nolan M."/>
            <person name="Ohm R.A."/>
            <person name="Pangilinan J."/>
            <person name="Pereira M.F."/>
            <person name="Perotto S."/>
            <person name="Peter M."/>
            <person name="Pfister S."/>
            <person name="Riley R."/>
            <person name="Sitrit Y."/>
            <person name="Stielow J.B."/>
            <person name="Szollosi G."/>
            <person name="Zifcakova L."/>
            <person name="Stursova M."/>
            <person name="Spatafora J.W."/>
            <person name="Tedersoo L."/>
            <person name="Vaario L.M."/>
            <person name="Yamada A."/>
            <person name="Yan M."/>
            <person name="Wang P."/>
            <person name="Xu J."/>
            <person name="Bruns T."/>
            <person name="Baldrian P."/>
            <person name="Vilgalys R."/>
            <person name="Dunand C."/>
            <person name="Henrissat B."/>
            <person name="Grigoriev I.V."/>
            <person name="Hibbett D."/>
            <person name="Nagy L.G."/>
            <person name="Martin F.M."/>
        </authorList>
    </citation>
    <scope>NUCLEOTIDE SEQUENCE</scope>
    <source>
        <strain evidence="9">Prilba</strain>
    </source>
</reference>
<organism evidence="9 10">
    <name type="scientific">Russula ochroleuca</name>
    <dbReference type="NCBI Taxonomy" id="152965"/>
    <lineage>
        <taxon>Eukaryota</taxon>
        <taxon>Fungi</taxon>
        <taxon>Dikarya</taxon>
        <taxon>Basidiomycota</taxon>
        <taxon>Agaricomycotina</taxon>
        <taxon>Agaricomycetes</taxon>
        <taxon>Russulales</taxon>
        <taxon>Russulaceae</taxon>
        <taxon>Russula</taxon>
    </lineage>
</organism>
<evidence type="ECO:0000256" key="7">
    <source>
        <dbReference type="SAM" id="MobiDB-lite"/>
    </source>
</evidence>
<evidence type="ECO:0000313" key="9">
    <source>
        <dbReference type="EMBL" id="KAF8483337.1"/>
    </source>
</evidence>
<dbReference type="OrthoDB" id="29523at2759"/>